<dbReference type="Pfam" id="PF04189">
    <property type="entry name" value="Gcd10p"/>
    <property type="match status" value="1"/>
</dbReference>
<evidence type="ECO:0000256" key="2">
    <source>
        <dbReference type="ARBA" id="ARBA00008320"/>
    </source>
</evidence>
<dbReference type="Proteomes" id="UP000023152">
    <property type="component" value="Unassembled WGS sequence"/>
</dbReference>
<protein>
    <recommendedName>
        <fullName evidence="3">tRNA (adenine(58)-N(1))-methyltransferase non-catalytic subunit TRM6</fullName>
    </recommendedName>
    <alternativeName>
        <fullName evidence="6">tRNA(m1A58)-methyltransferase subunit TRM6</fullName>
    </alternativeName>
</protein>
<keyword evidence="5" id="KW-0539">Nucleus</keyword>
<sequence>MNVDEKIDSYEDEEITKDRSIVEKTDCVLFLDNDKNWNSIKMREREAPVKPKLGKNRLEHPSSLIGEKWGTVFEVRGPTLKKIPTLAWDVERQITLDNLDETSRTGKDNRELVDDNKSQKLTQKEIVSIRDQSEVSAEILIDKLCENSTTFNTKHELTQKKYRGKKTKKHVQRYLMLSADGWNTNELYFTKKSEKIMHMRMEALSQILTLANLCPHNDTQVLIVENCSGLVTGAVVERLGGLGRVFNGYSEKHPCISIAYDMLDLTAWAKTSIINFHLALLTDTKLTKKELNESWDSSAVCGERKVTLANVKKWICDDLCDSLIICCEYDCLSLLQYLWPYLAPGNPFVVWSQHLQPLIQVFQYLKTTNSGLAVNIRLYDNWFREYQVLPNRTRPILDMPQMGGYIVTGIKIIDLQENK</sequence>
<evidence type="ECO:0000256" key="3">
    <source>
        <dbReference type="ARBA" id="ARBA00021704"/>
    </source>
</evidence>
<comment type="similarity">
    <text evidence="2">Belongs to the TRM6/GCD10 family.</text>
</comment>
<dbReference type="PANTHER" id="PTHR12945">
    <property type="entry name" value="TRANSLATION INITIATION FACTOR EIF3-RELATED"/>
    <property type="match status" value="1"/>
</dbReference>
<evidence type="ECO:0000313" key="7">
    <source>
        <dbReference type="EMBL" id="ETO22961.1"/>
    </source>
</evidence>
<comment type="subcellular location">
    <subcellularLocation>
        <location evidence="1">Nucleus</location>
    </subcellularLocation>
</comment>
<keyword evidence="8" id="KW-1185">Reference proteome</keyword>
<reference evidence="7 8" key="1">
    <citation type="journal article" date="2013" name="Curr. Biol.">
        <title>The Genome of the Foraminiferan Reticulomyxa filosa.</title>
        <authorList>
            <person name="Glockner G."/>
            <person name="Hulsmann N."/>
            <person name="Schleicher M."/>
            <person name="Noegel A.A."/>
            <person name="Eichinger L."/>
            <person name="Gallinger C."/>
            <person name="Pawlowski J."/>
            <person name="Sierra R."/>
            <person name="Euteneuer U."/>
            <person name="Pillet L."/>
            <person name="Moustafa A."/>
            <person name="Platzer M."/>
            <person name="Groth M."/>
            <person name="Szafranski K."/>
            <person name="Schliwa M."/>
        </authorList>
    </citation>
    <scope>NUCLEOTIDE SEQUENCE [LARGE SCALE GENOMIC DNA]</scope>
</reference>
<dbReference type="GO" id="GO:0005634">
    <property type="term" value="C:nucleus"/>
    <property type="evidence" value="ECO:0007669"/>
    <property type="project" value="UniProtKB-SubCell"/>
</dbReference>
<evidence type="ECO:0000256" key="1">
    <source>
        <dbReference type="ARBA" id="ARBA00004123"/>
    </source>
</evidence>
<dbReference type="GO" id="GO:0030488">
    <property type="term" value="P:tRNA methylation"/>
    <property type="evidence" value="ECO:0007669"/>
    <property type="project" value="InterPro"/>
</dbReference>
<accession>X6NAC6</accession>
<gene>
    <name evidence="7" type="ORF">RFI_14223</name>
</gene>
<proteinExistence type="inferred from homology"/>
<evidence type="ECO:0000256" key="5">
    <source>
        <dbReference type="ARBA" id="ARBA00023242"/>
    </source>
</evidence>
<evidence type="ECO:0000313" key="8">
    <source>
        <dbReference type="Proteomes" id="UP000023152"/>
    </source>
</evidence>
<dbReference type="OrthoDB" id="10254665at2759"/>
<dbReference type="EMBL" id="ASPP01010330">
    <property type="protein sequence ID" value="ETO22961.1"/>
    <property type="molecule type" value="Genomic_DNA"/>
</dbReference>
<dbReference type="OMA" id="TRCRPYQ"/>
<organism evidence="7 8">
    <name type="scientific">Reticulomyxa filosa</name>
    <dbReference type="NCBI Taxonomy" id="46433"/>
    <lineage>
        <taxon>Eukaryota</taxon>
        <taxon>Sar</taxon>
        <taxon>Rhizaria</taxon>
        <taxon>Retaria</taxon>
        <taxon>Foraminifera</taxon>
        <taxon>Monothalamids</taxon>
        <taxon>Reticulomyxidae</taxon>
        <taxon>Reticulomyxa</taxon>
    </lineage>
</organism>
<comment type="caution">
    <text evidence="7">The sequence shown here is derived from an EMBL/GenBank/DDBJ whole genome shotgun (WGS) entry which is preliminary data.</text>
</comment>
<dbReference type="AlphaFoldDB" id="X6NAC6"/>
<evidence type="ECO:0000256" key="4">
    <source>
        <dbReference type="ARBA" id="ARBA00022694"/>
    </source>
</evidence>
<dbReference type="PANTHER" id="PTHR12945:SF0">
    <property type="entry name" value="TRNA (ADENINE(58)-N(1))-METHYLTRANSFERASE NON-CATALYTIC SUBUNIT TRM6"/>
    <property type="match status" value="1"/>
</dbReference>
<dbReference type="GO" id="GO:0031515">
    <property type="term" value="C:tRNA (m1A) methyltransferase complex"/>
    <property type="evidence" value="ECO:0007669"/>
    <property type="project" value="InterPro"/>
</dbReference>
<evidence type="ECO:0000256" key="6">
    <source>
        <dbReference type="ARBA" id="ARBA00032319"/>
    </source>
</evidence>
<dbReference type="InterPro" id="IPR017423">
    <property type="entry name" value="TRM6"/>
</dbReference>
<keyword evidence="4" id="KW-0819">tRNA processing</keyword>
<name>X6NAC6_RETFI</name>